<sequence length="181" mass="20348">MCCSAVTLSLATITAVLGLLCLTVAFGTDSWMEIRVNRTLVRNSLQKDTDDYRAFETQLEYFSRDVGLLRICFPDKRPKTRRPVRIGFVRTLIPAFLSLFCPPTDGAPLDDLGRIQKTQSPYEDESTTTRHQQSAKSEELFNTAYEMRQITTSATYDTRRSENQPVFSSPAFGSVCAISTP</sequence>
<dbReference type="InParanoid" id="A0A1V9XB38"/>
<dbReference type="PANTHER" id="PTHR21215:SF0">
    <property type="entry name" value="LD36024P"/>
    <property type="match status" value="1"/>
</dbReference>
<dbReference type="OrthoDB" id="6126739at2759"/>
<dbReference type="Gene3D" id="1.20.140.150">
    <property type="match status" value="1"/>
</dbReference>
<gene>
    <name evidence="2" type="ORF">BIW11_04101</name>
</gene>
<feature type="signal peptide" evidence="1">
    <location>
        <begin position="1"/>
        <end position="18"/>
    </location>
</feature>
<dbReference type="EMBL" id="MNPL01016252">
    <property type="protein sequence ID" value="OQR70754.1"/>
    <property type="molecule type" value="Genomic_DNA"/>
</dbReference>
<reference evidence="2 3" key="1">
    <citation type="journal article" date="2017" name="Gigascience">
        <title>Draft genome of the honey bee ectoparasitic mite, Tropilaelaps mercedesae, is shaped by the parasitic life history.</title>
        <authorList>
            <person name="Dong X."/>
            <person name="Armstrong S.D."/>
            <person name="Xia D."/>
            <person name="Makepeace B.L."/>
            <person name="Darby A.C."/>
            <person name="Kadowaki T."/>
        </authorList>
    </citation>
    <scope>NUCLEOTIDE SEQUENCE [LARGE SCALE GENOMIC DNA]</scope>
    <source>
        <strain evidence="2">Wuxi-XJTLU</strain>
    </source>
</reference>
<name>A0A1V9XB38_9ACAR</name>
<protein>
    <submittedName>
        <fullName evidence="2">Uncharacterized protein</fullName>
    </submittedName>
</protein>
<dbReference type="PANTHER" id="PTHR21215">
    <property type="entry name" value="LD36024P"/>
    <property type="match status" value="1"/>
</dbReference>
<proteinExistence type="predicted"/>
<comment type="caution">
    <text evidence="2">The sequence shown here is derived from an EMBL/GenBank/DDBJ whole genome shotgun (WGS) entry which is preliminary data.</text>
</comment>
<evidence type="ECO:0000256" key="1">
    <source>
        <dbReference type="SAM" id="SignalP"/>
    </source>
</evidence>
<evidence type="ECO:0000313" key="3">
    <source>
        <dbReference type="Proteomes" id="UP000192247"/>
    </source>
</evidence>
<organism evidence="2 3">
    <name type="scientific">Tropilaelaps mercedesae</name>
    <dbReference type="NCBI Taxonomy" id="418985"/>
    <lineage>
        <taxon>Eukaryota</taxon>
        <taxon>Metazoa</taxon>
        <taxon>Ecdysozoa</taxon>
        <taxon>Arthropoda</taxon>
        <taxon>Chelicerata</taxon>
        <taxon>Arachnida</taxon>
        <taxon>Acari</taxon>
        <taxon>Parasitiformes</taxon>
        <taxon>Mesostigmata</taxon>
        <taxon>Gamasina</taxon>
        <taxon>Dermanyssoidea</taxon>
        <taxon>Laelapidae</taxon>
        <taxon>Tropilaelaps</taxon>
    </lineage>
</organism>
<keyword evidence="3" id="KW-1185">Reference proteome</keyword>
<dbReference type="Proteomes" id="UP000192247">
    <property type="component" value="Unassembled WGS sequence"/>
</dbReference>
<keyword evidence="1" id="KW-0732">Signal</keyword>
<dbReference type="AlphaFoldDB" id="A0A1V9XB38"/>
<evidence type="ECO:0000313" key="2">
    <source>
        <dbReference type="EMBL" id="OQR70754.1"/>
    </source>
</evidence>
<accession>A0A1V9XB38</accession>
<feature type="chain" id="PRO_5012619096" evidence="1">
    <location>
        <begin position="19"/>
        <end position="181"/>
    </location>
</feature>